<evidence type="ECO:0000313" key="1">
    <source>
        <dbReference type="EMBL" id="CAG8433804.1"/>
    </source>
</evidence>
<proteinExistence type="predicted"/>
<organism evidence="1 2">
    <name type="scientific">Ambispora gerdemannii</name>
    <dbReference type="NCBI Taxonomy" id="144530"/>
    <lineage>
        <taxon>Eukaryota</taxon>
        <taxon>Fungi</taxon>
        <taxon>Fungi incertae sedis</taxon>
        <taxon>Mucoromycota</taxon>
        <taxon>Glomeromycotina</taxon>
        <taxon>Glomeromycetes</taxon>
        <taxon>Archaeosporales</taxon>
        <taxon>Ambisporaceae</taxon>
        <taxon>Ambispora</taxon>
    </lineage>
</organism>
<keyword evidence="2" id="KW-1185">Reference proteome</keyword>
<comment type="caution">
    <text evidence="1">The sequence shown here is derived from an EMBL/GenBank/DDBJ whole genome shotgun (WGS) entry which is preliminary data.</text>
</comment>
<evidence type="ECO:0000313" key="2">
    <source>
        <dbReference type="Proteomes" id="UP000789831"/>
    </source>
</evidence>
<dbReference type="AlphaFoldDB" id="A0A9N8V147"/>
<dbReference type="EMBL" id="CAJVPL010000011">
    <property type="protein sequence ID" value="CAG8433804.1"/>
    <property type="molecule type" value="Genomic_DNA"/>
</dbReference>
<dbReference type="Proteomes" id="UP000789831">
    <property type="component" value="Unassembled WGS sequence"/>
</dbReference>
<gene>
    <name evidence="1" type="ORF">AGERDE_LOCUS237</name>
</gene>
<name>A0A9N8V147_9GLOM</name>
<protein>
    <submittedName>
        <fullName evidence="1">12493_t:CDS:1</fullName>
    </submittedName>
</protein>
<sequence length="219" mass="25312">MECLQALNDLIFPIQKFEFGSEYSLRDLLQPSMMSNKMESQTITSTKRQKLNNQFRERRKCGRLNAVKLSRGNVFSPKYLSDDRKDDNLPKTPGRILELPTITYHSFSKDSAKLTPHNGTGRKFIKVISWFVLRCNQEKYLLRLEDDKYRFYDTSIDKKHGQAKRCLITLMPNQQSRPMCPLTSQSLPPTIGVVVFSDALGFTISNDNIHDNLLLMSKK</sequence>
<reference evidence="1" key="1">
    <citation type="submission" date="2021-06" db="EMBL/GenBank/DDBJ databases">
        <authorList>
            <person name="Kallberg Y."/>
            <person name="Tangrot J."/>
            <person name="Rosling A."/>
        </authorList>
    </citation>
    <scope>NUCLEOTIDE SEQUENCE</scope>
    <source>
        <strain evidence="1">MT106</strain>
    </source>
</reference>
<accession>A0A9N8V147</accession>